<evidence type="ECO:0000313" key="3">
    <source>
        <dbReference type="Proteomes" id="UP001432027"/>
    </source>
</evidence>
<comment type="caution">
    <text evidence="2">The sequence shown here is derived from an EMBL/GenBank/DDBJ whole genome shotgun (WGS) entry which is preliminary data.</text>
</comment>
<name>A0AAV5SHG7_9BILA</name>
<dbReference type="Proteomes" id="UP001432027">
    <property type="component" value="Unassembled WGS sequence"/>
</dbReference>
<feature type="non-terminal residue" evidence="2">
    <location>
        <position position="1"/>
    </location>
</feature>
<accession>A0AAV5SHG7</accession>
<evidence type="ECO:0000313" key="2">
    <source>
        <dbReference type="EMBL" id="GMS82310.1"/>
    </source>
</evidence>
<feature type="non-terminal residue" evidence="2">
    <location>
        <position position="103"/>
    </location>
</feature>
<reference evidence="2" key="1">
    <citation type="submission" date="2023-10" db="EMBL/GenBank/DDBJ databases">
        <title>Genome assembly of Pristionchus species.</title>
        <authorList>
            <person name="Yoshida K."/>
            <person name="Sommer R.J."/>
        </authorList>
    </citation>
    <scope>NUCLEOTIDE SEQUENCE</scope>
    <source>
        <strain evidence="2">RS0144</strain>
    </source>
</reference>
<feature type="region of interest" description="Disordered" evidence="1">
    <location>
        <begin position="80"/>
        <end position="103"/>
    </location>
</feature>
<dbReference type="AlphaFoldDB" id="A0AAV5SHG7"/>
<keyword evidence="3" id="KW-1185">Reference proteome</keyword>
<dbReference type="EMBL" id="BTSX01000002">
    <property type="protein sequence ID" value="GMS82310.1"/>
    <property type="molecule type" value="Genomic_DNA"/>
</dbReference>
<organism evidence="2 3">
    <name type="scientific">Pristionchus entomophagus</name>
    <dbReference type="NCBI Taxonomy" id="358040"/>
    <lineage>
        <taxon>Eukaryota</taxon>
        <taxon>Metazoa</taxon>
        <taxon>Ecdysozoa</taxon>
        <taxon>Nematoda</taxon>
        <taxon>Chromadorea</taxon>
        <taxon>Rhabditida</taxon>
        <taxon>Rhabditina</taxon>
        <taxon>Diplogasteromorpha</taxon>
        <taxon>Diplogasteroidea</taxon>
        <taxon>Neodiplogasteridae</taxon>
        <taxon>Pristionchus</taxon>
    </lineage>
</organism>
<protein>
    <submittedName>
        <fullName evidence="2">Uncharacterized protein</fullName>
    </submittedName>
</protein>
<proteinExistence type="predicted"/>
<sequence>SSDMQPHDEWLAQIDDLTLPQVNGRTFMRQSPLLTPIWEAYEGMTSRNEYDPFFDLSSQWPMGQLNDTWQLREPPARLMSSNDQFYYDPHPNDPHPSHIILTE</sequence>
<gene>
    <name evidence="2" type="ORF">PENTCL1PPCAC_4485</name>
</gene>
<evidence type="ECO:0000256" key="1">
    <source>
        <dbReference type="SAM" id="MobiDB-lite"/>
    </source>
</evidence>